<accession>A0A3S5CR65</accession>
<reference evidence="2" key="1">
    <citation type="submission" date="2018-11" db="EMBL/GenBank/DDBJ databases">
        <authorList>
            <consortium name="Pathogen Informatics"/>
        </authorList>
    </citation>
    <scope>NUCLEOTIDE SEQUENCE</scope>
</reference>
<evidence type="ECO:0000256" key="1">
    <source>
        <dbReference type="SAM" id="SignalP"/>
    </source>
</evidence>
<sequence length="80" mass="8304">MSNSLVKRSMEFGIFTRLVICVHLILATGSSAQHVTSEPTATNLAGSGVPSAAPGSVSFVHGKSDMPSLIITKIDSVHLP</sequence>
<name>A0A3S5CR65_9PLAT</name>
<comment type="caution">
    <text evidence="2">The sequence shown here is derived from an EMBL/GenBank/DDBJ whole genome shotgun (WGS) entry which is preliminary data.</text>
</comment>
<protein>
    <submittedName>
        <fullName evidence="2">Uncharacterized protein</fullName>
    </submittedName>
</protein>
<keyword evidence="3" id="KW-1185">Reference proteome</keyword>
<evidence type="ECO:0000313" key="2">
    <source>
        <dbReference type="EMBL" id="VEL41434.1"/>
    </source>
</evidence>
<feature type="chain" id="PRO_5018768986" evidence="1">
    <location>
        <begin position="33"/>
        <end position="80"/>
    </location>
</feature>
<feature type="signal peptide" evidence="1">
    <location>
        <begin position="1"/>
        <end position="32"/>
    </location>
</feature>
<dbReference type="AlphaFoldDB" id="A0A3S5CR65"/>
<dbReference type="EMBL" id="CAAALY010269325">
    <property type="protein sequence ID" value="VEL41434.1"/>
    <property type="molecule type" value="Genomic_DNA"/>
</dbReference>
<proteinExistence type="predicted"/>
<gene>
    <name evidence="2" type="ORF">PXEA_LOCUS34874</name>
</gene>
<organism evidence="2 3">
    <name type="scientific">Protopolystoma xenopodis</name>
    <dbReference type="NCBI Taxonomy" id="117903"/>
    <lineage>
        <taxon>Eukaryota</taxon>
        <taxon>Metazoa</taxon>
        <taxon>Spiralia</taxon>
        <taxon>Lophotrochozoa</taxon>
        <taxon>Platyhelminthes</taxon>
        <taxon>Monogenea</taxon>
        <taxon>Polyopisthocotylea</taxon>
        <taxon>Polystomatidea</taxon>
        <taxon>Polystomatidae</taxon>
        <taxon>Protopolystoma</taxon>
    </lineage>
</organism>
<evidence type="ECO:0000313" key="3">
    <source>
        <dbReference type="Proteomes" id="UP000784294"/>
    </source>
</evidence>
<keyword evidence="1" id="KW-0732">Signal</keyword>
<dbReference type="Proteomes" id="UP000784294">
    <property type="component" value="Unassembled WGS sequence"/>
</dbReference>